<reference evidence="1" key="1">
    <citation type="journal article" date="2021" name="Proc. Natl. Acad. Sci. U.S.A.">
        <title>A Catalog of Tens of Thousands of Viruses from Human Metagenomes Reveals Hidden Associations with Chronic Diseases.</title>
        <authorList>
            <person name="Tisza M.J."/>
            <person name="Buck C.B."/>
        </authorList>
    </citation>
    <scope>NUCLEOTIDE SEQUENCE</scope>
    <source>
        <strain evidence="1">CtcyQ27</strain>
    </source>
</reference>
<evidence type="ECO:0000313" key="1">
    <source>
        <dbReference type="EMBL" id="DAF93206.1"/>
    </source>
</evidence>
<proteinExistence type="predicted"/>
<dbReference type="EMBL" id="BK016080">
    <property type="protein sequence ID" value="DAF93206.1"/>
    <property type="molecule type" value="Genomic_DNA"/>
</dbReference>
<accession>A0A8S5UFP1</accession>
<sequence>MRKPGYYTEKYIIRYRTLNNERLYLSKDGEIMEEPQLDRVATYFDTFEINYGDIIKFGEKYNEECRSDPIISYEIAKMKIEVYMYGTPNRAFIYFPNNKEGK</sequence>
<name>A0A8S5UFP1_9CAUD</name>
<protein>
    <submittedName>
        <fullName evidence="1">Uncharacterized protein</fullName>
    </submittedName>
</protein>
<organism evidence="1">
    <name type="scientific">Myoviridae sp. ctcyQ27</name>
    <dbReference type="NCBI Taxonomy" id="2825139"/>
    <lineage>
        <taxon>Viruses</taxon>
        <taxon>Duplodnaviria</taxon>
        <taxon>Heunggongvirae</taxon>
        <taxon>Uroviricota</taxon>
        <taxon>Caudoviricetes</taxon>
    </lineage>
</organism>